<keyword evidence="7" id="KW-1185">Reference proteome</keyword>
<reference evidence="5" key="3">
    <citation type="submission" date="2018-10" db="EMBL/GenBank/DDBJ databases">
        <authorList>
            <person name="Whitman W."/>
            <person name="Huntemann M."/>
            <person name="Clum A."/>
            <person name="Pillay M."/>
            <person name="Palaniappan K."/>
            <person name="Varghese N."/>
            <person name="Mikhailova N."/>
            <person name="Stamatis D."/>
            <person name="Reddy T."/>
            <person name="Daum C."/>
            <person name="Shapiro N."/>
            <person name="Ivanova N."/>
            <person name="Kyrpides N."/>
            <person name="Woyke T."/>
        </authorList>
    </citation>
    <scope>NUCLEOTIDE SEQUENCE</scope>
    <source>
        <strain evidence="5">CGMCC 1.10124</strain>
    </source>
</reference>
<proteinExistence type="predicted"/>
<evidence type="ECO:0000256" key="2">
    <source>
        <dbReference type="SAM" id="Phobius"/>
    </source>
</evidence>
<evidence type="ECO:0000256" key="1">
    <source>
        <dbReference type="SAM" id="MobiDB-lite"/>
    </source>
</evidence>
<dbReference type="Gene3D" id="3.40.50.300">
    <property type="entry name" value="P-loop containing nucleotide triphosphate hydrolases"/>
    <property type="match status" value="1"/>
</dbReference>
<keyword evidence="2" id="KW-0812">Transmembrane</keyword>
<feature type="region of interest" description="Disordered" evidence="1">
    <location>
        <begin position="671"/>
        <end position="734"/>
    </location>
</feature>
<feature type="domain" description="Helicase HerA central" evidence="3">
    <location>
        <begin position="432"/>
        <end position="534"/>
    </location>
</feature>
<dbReference type="Pfam" id="PF12846">
    <property type="entry name" value="AAA_10"/>
    <property type="match status" value="1"/>
</dbReference>
<dbReference type="CDD" id="cd01127">
    <property type="entry name" value="TrwB_TraG_TraD_VirD4"/>
    <property type="match status" value="1"/>
</dbReference>
<dbReference type="InterPro" id="IPR051162">
    <property type="entry name" value="T4SS_component"/>
</dbReference>
<dbReference type="RefSeq" id="WP_121921643.1">
    <property type="nucleotide sequence ID" value="NZ_CP034145.1"/>
</dbReference>
<dbReference type="EMBL" id="REFS01000006">
    <property type="protein sequence ID" value="RMB12923.1"/>
    <property type="molecule type" value="Genomic_DNA"/>
</dbReference>
<dbReference type="PANTHER" id="PTHR30121">
    <property type="entry name" value="UNCHARACTERIZED PROTEIN YJGR-RELATED"/>
    <property type="match status" value="1"/>
</dbReference>
<dbReference type="Pfam" id="PF01935">
    <property type="entry name" value="DUF87"/>
    <property type="match status" value="1"/>
</dbReference>
<evidence type="ECO:0000313" key="5">
    <source>
        <dbReference type="EMBL" id="RMB12923.1"/>
    </source>
</evidence>
<dbReference type="SUPFAM" id="SSF52540">
    <property type="entry name" value="P-loop containing nucleoside triphosphate hydrolases"/>
    <property type="match status" value="1"/>
</dbReference>
<evidence type="ECO:0000313" key="4">
    <source>
        <dbReference type="EMBL" id="AZH26685.1"/>
    </source>
</evidence>
<dbReference type="KEGG" id="haer:DU502_15450"/>
<organism evidence="5 6">
    <name type="scientific">Haloplanus aerogenes</name>
    <dbReference type="NCBI Taxonomy" id="660522"/>
    <lineage>
        <taxon>Archaea</taxon>
        <taxon>Methanobacteriati</taxon>
        <taxon>Methanobacteriota</taxon>
        <taxon>Stenosarchaea group</taxon>
        <taxon>Halobacteria</taxon>
        <taxon>Halobacteriales</taxon>
        <taxon>Haloferacaceae</taxon>
        <taxon>Haloplanus</taxon>
    </lineage>
</organism>
<evidence type="ECO:0000313" key="6">
    <source>
        <dbReference type="Proteomes" id="UP000277326"/>
    </source>
</evidence>
<dbReference type="Proteomes" id="UP000277326">
    <property type="component" value="Unassembled WGS sequence"/>
</dbReference>
<protein>
    <submittedName>
        <fullName evidence="5">AAA domain-containing protein</fullName>
    </submittedName>
</protein>
<accession>A0A3M0D9V1</accession>
<dbReference type="EMBL" id="CP034145">
    <property type="protein sequence ID" value="AZH26685.1"/>
    <property type="molecule type" value="Genomic_DNA"/>
</dbReference>
<dbReference type="Proteomes" id="UP000282007">
    <property type="component" value="Chromosome"/>
</dbReference>
<sequence length="865" mass="97375">MKVQYPAPITEFKVKFWRYTVGDLVRIILPVFIGLILAGLPGAVVGSVVGIGFAELQIHGKTLDKVLVDLLRFHTEKQQLECEYEVRDQVAVTDNGVVIGLVEIDSVDLDMASERDWQVNRDTLANLHREIEDPVEIHSRKRRVDLSDCRCVKNQAVTTDHYVVIRDSPDSPSILPWKESESRSVEARIEDTVERCRMIRNSLNAGDLSANHITRTPLEQTLNRLEISEPSLTNTRYTIGEDSHRRILCISGYPEKRGPGVLSDILNMDAPGFIDVVQNVEPASDKQRKKLGRLVGRMRAETVATPNPLRSSEIDRKLADAQDLIDIEGSGDERLVNAAAYIVIRGESWEEVDETTEEVKRLLRRFNIKHEEPWLETPRSIRTDSITRPDGLDRGMIMPSRSVAASFAFSTHDKIEEGGISFGIDTRNSMPVVLNRFTWEAGHIARMGKTGSGKTYFAILSLLRSWQTYSDLQVYIIDPKQEYGSLTEAIDGETVVLDSATLSDLETGSVTRYTVADRSQDNTDLLSEAVRHIYRKASEDRRKTIVLIDEAHRLLFDPNGRKALDGLVREGRDRNVSVEMITQNASDFTRSQAGQNILRNVDCYLFMKHQDVETGVSDFFNLSPKQAVELRRLRTGTDLPFSEAIIRGPVSTKLRIESTQSEHDLITREFEENLISMPENTATEARGKQTNDPDNPVKSDGGTEIKNPDADTGNLNTQSQARNREVRGSEDGLLELPDTCITEAEDPDREASAEELLPEVLPGWKKLGTTTDRWAVPVAEDWVLGTYLGPKNDRYLIHISRWQPDHVQYAVDELFGVGEPVRFDAWTARGRFIFGVVILDGSIDRARTLLTACPALSERYIQLQE</sequence>
<reference evidence="4 7" key="2">
    <citation type="submission" date="2018-07" db="EMBL/GenBank/DDBJ databases">
        <title>Genome sequences of Haloplanus aerogenes JCM 16430T.</title>
        <authorList>
            <person name="Kim Y.B."/>
            <person name="Roh S.W."/>
        </authorList>
    </citation>
    <scope>NUCLEOTIDE SEQUENCE [LARGE SCALE GENOMIC DNA]</scope>
    <source>
        <strain evidence="4 7">JCM 16430</strain>
    </source>
</reference>
<dbReference type="InterPro" id="IPR027417">
    <property type="entry name" value="P-loop_NTPase"/>
</dbReference>
<reference evidence="5 6" key="1">
    <citation type="journal article" date="2015" name="Stand. Genomic Sci.">
        <title>Genomic Encyclopedia of Bacterial and Archaeal Type Strains, Phase III: the genomes of soil and plant-associated and newly described type strains.</title>
        <authorList>
            <person name="Whitman W.B."/>
            <person name="Woyke T."/>
            <person name="Klenk H.P."/>
            <person name="Zhou Y."/>
            <person name="Lilburn T.G."/>
            <person name="Beck B.J."/>
            <person name="De Vos P."/>
            <person name="Vandamme P."/>
            <person name="Eisen J.A."/>
            <person name="Garrity G."/>
            <person name="Hugenholtz P."/>
            <person name="Kyrpides N.C."/>
        </authorList>
    </citation>
    <scope>NUCLEOTIDE SEQUENCE [LARGE SCALE GENOMIC DNA]</scope>
    <source>
        <strain evidence="5 6">CGMCC 1.10124</strain>
    </source>
</reference>
<dbReference type="PANTHER" id="PTHR30121:SF6">
    <property type="entry name" value="SLR6007 PROTEIN"/>
    <property type="match status" value="1"/>
</dbReference>
<evidence type="ECO:0000259" key="3">
    <source>
        <dbReference type="Pfam" id="PF01935"/>
    </source>
</evidence>
<feature type="compositionally biased region" description="Basic and acidic residues" evidence="1">
    <location>
        <begin position="685"/>
        <end position="709"/>
    </location>
</feature>
<keyword evidence="2" id="KW-1133">Transmembrane helix</keyword>
<gene>
    <name evidence="5" type="ORF">ATH50_3079</name>
    <name evidence="4" type="ORF">DU502_15450</name>
</gene>
<dbReference type="GeneID" id="38472710"/>
<evidence type="ECO:0000313" key="7">
    <source>
        <dbReference type="Proteomes" id="UP000282007"/>
    </source>
</evidence>
<dbReference type="AlphaFoldDB" id="A0A3M0D9V1"/>
<keyword evidence="2" id="KW-0472">Membrane</keyword>
<feature type="transmembrane region" description="Helical" evidence="2">
    <location>
        <begin position="27"/>
        <end position="53"/>
    </location>
</feature>
<dbReference type="InterPro" id="IPR002789">
    <property type="entry name" value="HerA_central"/>
</dbReference>
<dbReference type="OrthoDB" id="270521at2157"/>
<name>A0A3M0D9V1_9EURY</name>